<protein>
    <recommendedName>
        <fullName evidence="4">Low molecular weight antigen MTB12-like C-terminal domain-containing protein</fullName>
    </recommendedName>
</protein>
<gene>
    <name evidence="5" type="ORF">MIU77_06140</name>
</gene>
<evidence type="ECO:0000313" key="6">
    <source>
        <dbReference type="Proteomes" id="UP001055200"/>
    </source>
</evidence>
<evidence type="ECO:0000313" key="5">
    <source>
        <dbReference type="EMBL" id="ULN53873.1"/>
    </source>
</evidence>
<proteinExistence type="inferred from homology"/>
<accession>A0ABY3U1M5</accession>
<keyword evidence="1 3" id="KW-0732">Signal</keyword>
<evidence type="ECO:0000259" key="4">
    <source>
        <dbReference type="Pfam" id="PF26580"/>
    </source>
</evidence>
<dbReference type="InterPro" id="IPR058644">
    <property type="entry name" value="Mtb12-like_C"/>
</dbReference>
<evidence type="ECO:0000256" key="2">
    <source>
        <dbReference type="ARBA" id="ARBA00093774"/>
    </source>
</evidence>
<dbReference type="RefSeq" id="WP_240172117.1">
    <property type="nucleotide sequence ID" value="NZ_CP092365.1"/>
</dbReference>
<evidence type="ECO:0000256" key="3">
    <source>
        <dbReference type="SAM" id="SignalP"/>
    </source>
</evidence>
<feature type="domain" description="Low molecular weight antigen MTB12-like C-terminal" evidence="4">
    <location>
        <begin position="52"/>
        <end position="163"/>
    </location>
</feature>
<dbReference type="Proteomes" id="UP001055200">
    <property type="component" value="Chromosome"/>
</dbReference>
<dbReference type="EMBL" id="CP092365">
    <property type="protein sequence ID" value="ULN53873.1"/>
    <property type="molecule type" value="Genomic_DNA"/>
</dbReference>
<dbReference type="Pfam" id="PF26580">
    <property type="entry name" value="Mtb12_C"/>
    <property type="match status" value="1"/>
</dbReference>
<sequence length="164" mass="16165">MTVKTLTTGVAAVAAIGAAALGVSTALTPAPASQVQLAAVGAPLPLNPAEVLPTADQLIGLLNSLADPGVSFANKSSLIEGGLGGAESAVADHKLRKAERKGQLPLAFNVNNITSAGPGSASADVTVSGPQLAARTMNLTFVDQGGWELSRASANELIQAASAS</sequence>
<evidence type="ECO:0000256" key="1">
    <source>
        <dbReference type="ARBA" id="ARBA00022729"/>
    </source>
</evidence>
<organism evidence="5 6">
    <name type="scientific">Mycolicibacillus parakoreensis</name>
    <dbReference type="NCBI Taxonomy" id="1069221"/>
    <lineage>
        <taxon>Bacteria</taxon>
        <taxon>Bacillati</taxon>
        <taxon>Actinomycetota</taxon>
        <taxon>Actinomycetes</taxon>
        <taxon>Mycobacteriales</taxon>
        <taxon>Mycobacteriaceae</taxon>
        <taxon>Mycolicibacillus</taxon>
    </lineage>
</organism>
<feature type="signal peptide" evidence="3">
    <location>
        <begin position="1"/>
        <end position="25"/>
    </location>
</feature>
<feature type="chain" id="PRO_5046760870" description="Low molecular weight antigen MTB12-like C-terminal domain-containing protein" evidence="3">
    <location>
        <begin position="26"/>
        <end position="164"/>
    </location>
</feature>
<comment type="similarity">
    <text evidence="2">Belongs to the MTB12 family.</text>
</comment>
<name>A0ABY3U1M5_9MYCO</name>
<keyword evidence="6" id="KW-1185">Reference proteome</keyword>
<reference evidence="5" key="1">
    <citation type="submission" date="2022-08" db="EMBL/GenBank/DDBJ databases">
        <title>Complete genome sequence of 14 non-tuberculosis mycobacteria type-strains.</title>
        <authorList>
            <person name="Igarashi Y."/>
            <person name="Osugi A."/>
            <person name="Mitarai S."/>
        </authorList>
    </citation>
    <scope>NUCLEOTIDE SEQUENCE</scope>
    <source>
        <strain evidence="5">DSM 45575</strain>
    </source>
</reference>